<reference evidence="4" key="2">
    <citation type="submission" date="2020-12" db="UniProtKB">
        <authorList>
            <consortium name="WormBaseParasite"/>
        </authorList>
    </citation>
    <scope>IDENTIFICATION</scope>
</reference>
<evidence type="ECO:0000313" key="2">
    <source>
        <dbReference type="EMBL" id="CEF71387.1"/>
    </source>
</evidence>
<dbReference type="GeneID" id="36383767"/>
<dbReference type="CTD" id="36383767"/>
<keyword evidence="1" id="KW-0175">Coiled coil</keyword>
<evidence type="ECO:0000313" key="4">
    <source>
        <dbReference type="WBParaSite" id="SRAE_X000071400.1"/>
    </source>
</evidence>
<evidence type="ECO:0000313" key="3">
    <source>
        <dbReference type="Proteomes" id="UP000035682"/>
    </source>
</evidence>
<dbReference type="WBParaSite" id="SRAE_X000071400.1">
    <property type="protein sequence ID" value="SRAE_X000071400.1"/>
    <property type="gene ID" value="WBGene00266273"/>
</dbReference>
<dbReference type="WormBase" id="SRAE_X000071400">
    <property type="protein sequence ID" value="SRP11586"/>
    <property type="gene ID" value="WBGene00266273"/>
</dbReference>
<feature type="coiled-coil region" evidence="1">
    <location>
        <begin position="173"/>
        <end position="207"/>
    </location>
</feature>
<protein>
    <submittedName>
        <fullName evidence="2 4">Uncharacterized protein</fullName>
    </submittedName>
</protein>
<dbReference type="RefSeq" id="XP_024510583.1">
    <property type="nucleotide sequence ID" value="XM_024645090.1"/>
</dbReference>
<proteinExistence type="predicted"/>
<evidence type="ECO:0000313" key="5">
    <source>
        <dbReference type="WormBase" id="SRAE_X000071400"/>
    </source>
</evidence>
<evidence type="ECO:0000256" key="1">
    <source>
        <dbReference type="SAM" id="Coils"/>
    </source>
</evidence>
<dbReference type="Proteomes" id="UP000035682">
    <property type="component" value="Unplaced"/>
</dbReference>
<gene>
    <name evidence="2 4 5" type="ORF">SRAE_X000071400</name>
</gene>
<dbReference type="AlphaFoldDB" id="A0A090LT43"/>
<feature type="coiled-coil region" evidence="1">
    <location>
        <begin position="261"/>
        <end position="288"/>
    </location>
</feature>
<name>A0A090LT43_STRRB</name>
<dbReference type="EMBL" id="LN609530">
    <property type="protein sequence ID" value="CEF71387.1"/>
    <property type="molecule type" value="Genomic_DNA"/>
</dbReference>
<reference evidence="2 3" key="1">
    <citation type="submission" date="2014-09" db="EMBL/GenBank/DDBJ databases">
        <authorList>
            <person name="Martin A.A."/>
        </authorList>
    </citation>
    <scope>NUCLEOTIDE SEQUENCE</scope>
    <source>
        <strain evidence="3">ED321</strain>
        <strain evidence="2">ED321 Heterogonic</strain>
    </source>
</reference>
<organism evidence="2">
    <name type="scientific">Strongyloides ratti</name>
    <name type="common">Parasitic roundworm</name>
    <dbReference type="NCBI Taxonomy" id="34506"/>
    <lineage>
        <taxon>Eukaryota</taxon>
        <taxon>Metazoa</taxon>
        <taxon>Ecdysozoa</taxon>
        <taxon>Nematoda</taxon>
        <taxon>Chromadorea</taxon>
        <taxon>Rhabditida</taxon>
        <taxon>Tylenchina</taxon>
        <taxon>Panagrolaimomorpha</taxon>
        <taxon>Strongyloidoidea</taxon>
        <taxon>Strongyloididae</taxon>
        <taxon>Strongyloides</taxon>
    </lineage>
</organism>
<keyword evidence="3" id="KW-1185">Reference proteome</keyword>
<accession>A0A090LT43</accession>
<sequence>MSSEYSFSEFEDNLCSKVYGNCLNDLEYDYYVNTLLVDNEIANDFVSGVVNFDIEKDGNNMPKAIKAIDSLKKQNHNLRSRLMILTRDIPFMKALTSDQKVKLIIKLRLHLEKLLRENNQLKKYKIDDQVSMLNNNLTSNKTLTENNNLNHLKKELKDNTKEESLSLQINSQVERLLIENKYLRDKIENLENNKNDIERKNKDVMLIKTEFNINIESDKHNSTFYQDNNIKTMDELKYHVMKMRKCYDELLKKHLMIIDTLKNKEEEINELKKVLSNYENNIKEKKMI</sequence>